<name>A0AAP0BWB5_9ASPA</name>
<dbReference type="PANTHER" id="PTHR36334">
    <property type="entry name" value="PROTEIN, PUTATIVE (DUF2358)-RELATED"/>
    <property type="match status" value="1"/>
</dbReference>
<dbReference type="InterPro" id="IPR018790">
    <property type="entry name" value="DUF2358"/>
</dbReference>
<proteinExistence type="predicted"/>
<keyword evidence="3" id="KW-1185">Reference proteome</keyword>
<evidence type="ECO:0000313" key="2">
    <source>
        <dbReference type="EMBL" id="KAK8951419.1"/>
    </source>
</evidence>
<evidence type="ECO:0000256" key="1">
    <source>
        <dbReference type="SAM" id="MobiDB-lite"/>
    </source>
</evidence>
<protein>
    <submittedName>
        <fullName evidence="2">Uncharacterized protein</fullName>
    </submittedName>
</protein>
<comment type="caution">
    <text evidence="2">The sequence shown here is derived from an EMBL/GenBank/DDBJ whole genome shotgun (WGS) entry which is preliminary data.</text>
</comment>
<evidence type="ECO:0000313" key="3">
    <source>
        <dbReference type="Proteomes" id="UP001418222"/>
    </source>
</evidence>
<dbReference type="Pfam" id="PF10184">
    <property type="entry name" value="DUF2358"/>
    <property type="match status" value="1"/>
</dbReference>
<dbReference type="Proteomes" id="UP001418222">
    <property type="component" value="Unassembled WGS sequence"/>
</dbReference>
<dbReference type="PANTHER" id="PTHR36334:SF1">
    <property type="entry name" value="PROTEIN, PUTATIVE (DUF2358)-RELATED"/>
    <property type="match status" value="1"/>
</dbReference>
<dbReference type="EMBL" id="JBBWWQ010000003">
    <property type="protein sequence ID" value="KAK8951419.1"/>
    <property type="molecule type" value="Genomic_DNA"/>
</dbReference>
<feature type="region of interest" description="Disordered" evidence="1">
    <location>
        <begin position="409"/>
        <end position="429"/>
    </location>
</feature>
<organism evidence="2 3">
    <name type="scientific">Platanthera zijinensis</name>
    <dbReference type="NCBI Taxonomy" id="2320716"/>
    <lineage>
        <taxon>Eukaryota</taxon>
        <taxon>Viridiplantae</taxon>
        <taxon>Streptophyta</taxon>
        <taxon>Embryophyta</taxon>
        <taxon>Tracheophyta</taxon>
        <taxon>Spermatophyta</taxon>
        <taxon>Magnoliopsida</taxon>
        <taxon>Liliopsida</taxon>
        <taxon>Asparagales</taxon>
        <taxon>Orchidaceae</taxon>
        <taxon>Orchidoideae</taxon>
        <taxon>Orchideae</taxon>
        <taxon>Orchidinae</taxon>
        <taxon>Platanthera</taxon>
    </lineage>
</organism>
<dbReference type="GO" id="GO:0009507">
    <property type="term" value="C:chloroplast"/>
    <property type="evidence" value="ECO:0007669"/>
    <property type="project" value="TreeGrafter"/>
</dbReference>
<sequence length="514" mass="57445">MNALALLPAISRSGGAGNSPPRRRPSRHRIQLIHTPSRLRHPQLPRGIPYLLPSTPTLVRGESTDTETKLGVVNERSESDKLVDAMNFGDMCNDFECISSPSVEATARQLARDISELREGNRSLRSYSISVKYKDPLRTFIGREKYNRPLWATSALENPLVTVQAMQMLSTSELSIKWILKGRPKNPVFAILGGELILQINSKFTLNQISGQVIEHEEFWDLSASSVVGQSYFWISRRLFSTVESGKDAIDAIKRIGTDISSKKESTEIYPDMSGDPTKFYQGLYEILTISYIPLVDVVFDEVPINFQMFGPVMLNWIVCNADGCLVVIVDSNRSTPKHPSLLQKIKSILSLGNEDPLSGPRNFNSQKIFQLSQILNFKFFSQLFFQVFDLIQVISGNDDVVHVHNKDRNQSTLPLEEERSDRSLPRGKTSQPPCFIFIQGTQFLLHSLFPFRLYESEIVCTCSTVPGRREYVYNIGGAEVEGGEAAAIGRGDSMLTIGRGDSMFSSPSPLVSP</sequence>
<accession>A0AAP0BWB5</accession>
<reference evidence="2 3" key="1">
    <citation type="journal article" date="2022" name="Nat. Plants">
        <title>Genomes of leafy and leafless Platanthera orchids illuminate the evolution of mycoheterotrophy.</title>
        <authorList>
            <person name="Li M.H."/>
            <person name="Liu K.W."/>
            <person name="Li Z."/>
            <person name="Lu H.C."/>
            <person name="Ye Q.L."/>
            <person name="Zhang D."/>
            <person name="Wang J.Y."/>
            <person name="Li Y.F."/>
            <person name="Zhong Z.M."/>
            <person name="Liu X."/>
            <person name="Yu X."/>
            <person name="Liu D.K."/>
            <person name="Tu X.D."/>
            <person name="Liu B."/>
            <person name="Hao Y."/>
            <person name="Liao X.Y."/>
            <person name="Jiang Y.T."/>
            <person name="Sun W.H."/>
            <person name="Chen J."/>
            <person name="Chen Y.Q."/>
            <person name="Ai Y."/>
            <person name="Zhai J.W."/>
            <person name="Wu S.S."/>
            <person name="Zhou Z."/>
            <person name="Hsiao Y.Y."/>
            <person name="Wu W.L."/>
            <person name="Chen Y.Y."/>
            <person name="Lin Y.F."/>
            <person name="Hsu J.L."/>
            <person name="Li C.Y."/>
            <person name="Wang Z.W."/>
            <person name="Zhao X."/>
            <person name="Zhong W.Y."/>
            <person name="Ma X.K."/>
            <person name="Ma L."/>
            <person name="Huang J."/>
            <person name="Chen G.Z."/>
            <person name="Huang M.Z."/>
            <person name="Huang L."/>
            <person name="Peng D.H."/>
            <person name="Luo Y.B."/>
            <person name="Zou S.Q."/>
            <person name="Chen S.P."/>
            <person name="Lan S."/>
            <person name="Tsai W.C."/>
            <person name="Van de Peer Y."/>
            <person name="Liu Z.J."/>
        </authorList>
    </citation>
    <scope>NUCLEOTIDE SEQUENCE [LARGE SCALE GENOMIC DNA]</scope>
    <source>
        <strain evidence="2">Lor287</strain>
    </source>
</reference>
<dbReference type="AlphaFoldDB" id="A0AAP0BWB5"/>
<gene>
    <name evidence="2" type="ORF">KSP39_PZI003908</name>
</gene>